<dbReference type="Pfam" id="PF05257">
    <property type="entry name" value="CHAP"/>
    <property type="match status" value="1"/>
</dbReference>
<dbReference type="Gene3D" id="3.90.1720.10">
    <property type="entry name" value="endopeptidase domain like (from Nostoc punctiforme)"/>
    <property type="match status" value="1"/>
</dbReference>
<evidence type="ECO:0000313" key="3">
    <source>
        <dbReference type="Proteomes" id="UP000190657"/>
    </source>
</evidence>
<evidence type="ECO:0000259" key="1">
    <source>
        <dbReference type="PROSITE" id="PS50911"/>
    </source>
</evidence>
<proteinExistence type="predicted"/>
<dbReference type="PROSITE" id="PS50911">
    <property type="entry name" value="CHAP"/>
    <property type="match status" value="1"/>
</dbReference>
<organism evidence="2 3">
    <name type="scientific">Eubacterium coprostanoligenes</name>
    <dbReference type="NCBI Taxonomy" id="290054"/>
    <lineage>
        <taxon>Bacteria</taxon>
        <taxon>Bacillati</taxon>
        <taxon>Bacillota</taxon>
        <taxon>Clostridia</taxon>
        <taxon>Eubacteriales</taxon>
        <taxon>Eubacteriaceae</taxon>
        <taxon>Eubacterium</taxon>
    </lineage>
</organism>
<dbReference type="EMBL" id="FUWW01000003">
    <property type="protein sequence ID" value="SJZ39474.1"/>
    <property type="molecule type" value="Genomic_DNA"/>
</dbReference>
<dbReference type="Proteomes" id="UP000190657">
    <property type="component" value="Unassembled WGS sequence"/>
</dbReference>
<dbReference type="STRING" id="290054.SAMN02745114_00379"/>
<gene>
    <name evidence="2" type="ORF">SAMN02745114_00379</name>
</gene>
<dbReference type="InterPro" id="IPR038765">
    <property type="entry name" value="Papain-like_cys_pep_sf"/>
</dbReference>
<keyword evidence="3" id="KW-1185">Reference proteome</keyword>
<feature type="domain" description="Peptidase C51" evidence="1">
    <location>
        <begin position="1"/>
        <end position="131"/>
    </location>
</feature>
<protein>
    <submittedName>
        <fullName evidence="2">CHAP domain-containing protein</fullName>
    </submittedName>
</protein>
<dbReference type="AlphaFoldDB" id="A0A1T4KAK1"/>
<evidence type="ECO:0000313" key="2">
    <source>
        <dbReference type="EMBL" id="SJZ39474.1"/>
    </source>
</evidence>
<dbReference type="InterPro" id="IPR007921">
    <property type="entry name" value="CHAP_dom"/>
</dbReference>
<accession>A0A1T4KAK1</accession>
<reference evidence="2 3" key="1">
    <citation type="submission" date="2017-02" db="EMBL/GenBank/DDBJ databases">
        <authorList>
            <person name="Peterson S.W."/>
        </authorList>
    </citation>
    <scope>NUCLEOTIDE SEQUENCE [LARGE SCALE GENOMIC DNA]</scope>
    <source>
        <strain evidence="2 3">ATCC 51222</strain>
    </source>
</reference>
<dbReference type="SUPFAM" id="SSF158634">
    <property type="entry name" value="RPA2825-like"/>
    <property type="match status" value="1"/>
</dbReference>
<sequence length="205" mass="23251">MTFEKWVSQNLGKSIDYDGVYGVQCVDLAKHYIKNVLGVKPESIGNAIEYYNKRKTSEYLTKNFKWIDNTAEFVPKKGDLCVFTSRSGNGHISVATGEGTTSYFYSYDQNFPRAKHEPMTLVKHSYTSFLGVLRPKKKKSTVKCFKSYKGDSLSIVDALEAIGAKSDFDYRKKIAVKNKIKDYKGTPEQNEKMLALLKKGKLIKP</sequence>
<dbReference type="SUPFAM" id="SSF54001">
    <property type="entry name" value="Cysteine proteinases"/>
    <property type="match status" value="1"/>
</dbReference>
<name>A0A1T4KAK1_9FIRM</name>